<dbReference type="NCBIfam" id="TIGR01625">
    <property type="entry name" value="YidE_YbjL_dupl"/>
    <property type="match status" value="1"/>
</dbReference>
<gene>
    <name evidence="10" type="ORF">JZY06_07280</name>
</gene>
<dbReference type="Gene3D" id="3.30.70.1450">
    <property type="entry name" value="Regulator of K+ conductance, C-terminal domain"/>
    <property type="match status" value="1"/>
</dbReference>
<evidence type="ECO:0000313" key="11">
    <source>
        <dbReference type="Proteomes" id="UP000664332"/>
    </source>
</evidence>
<dbReference type="GO" id="GO:0008324">
    <property type="term" value="F:monoatomic cation transmembrane transporter activity"/>
    <property type="evidence" value="ECO:0007669"/>
    <property type="project" value="InterPro"/>
</dbReference>
<feature type="transmembrane region" description="Helical" evidence="8">
    <location>
        <begin position="385"/>
        <end position="405"/>
    </location>
</feature>
<comment type="caution">
    <text evidence="10">The sequence shown here is derived from an EMBL/GenBank/DDBJ whole genome shotgun (WGS) entry which is preliminary data.</text>
</comment>
<feature type="transmembrane region" description="Helical" evidence="8">
    <location>
        <begin position="426"/>
        <end position="444"/>
    </location>
</feature>
<dbReference type="RefSeq" id="WP_207278901.1">
    <property type="nucleotide sequence ID" value="NZ_JAFLEQ010000012.1"/>
</dbReference>
<dbReference type="PANTHER" id="PTHR30445">
    <property type="entry name" value="K(+)_H(+) ANTIPORTER SUBUNIT KHTT"/>
    <property type="match status" value="1"/>
</dbReference>
<comment type="subcellular location">
    <subcellularLocation>
        <location evidence="1">Cell membrane</location>
        <topology evidence="1">Multi-pass membrane protein</topology>
    </subcellularLocation>
</comment>
<feature type="transmembrane region" description="Helical" evidence="8">
    <location>
        <begin position="484"/>
        <end position="502"/>
    </location>
</feature>
<name>A0A939E2Q0_9CORY</name>
<dbReference type="Pfam" id="PF02080">
    <property type="entry name" value="TrkA_C"/>
    <property type="match status" value="1"/>
</dbReference>
<feature type="transmembrane region" description="Helical" evidence="8">
    <location>
        <begin position="6"/>
        <end position="28"/>
    </location>
</feature>
<proteinExistence type="inferred from homology"/>
<feature type="transmembrane region" description="Helical" evidence="8">
    <location>
        <begin position="69"/>
        <end position="89"/>
    </location>
</feature>
<evidence type="ECO:0000256" key="6">
    <source>
        <dbReference type="ARBA" id="ARBA00022989"/>
    </source>
</evidence>
<accession>A0A939E2Q0</accession>
<evidence type="ECO:0000313" key="10">
    <source>
        <dbReference type="EMBL" id="MBN9644412.1"/>
    </source>
</evidence>
<dbReference type="AlphaFoldDB" id="A0A939E2Q0"/>
<keyword evidence="3" id="KW-0813">Transport</keyword>
<evidence type="ECO:0000256" key="8">
    <source>
        <dbReference type="SAM" id="Phobius"/>
    </source>
</evidence>
<keyword evidence="5 8" id="KW-0812">Transmembrane</keyword>
<dbReference type="Pfam" id="PF06826">
    <property type="entry name" value="Asp-Al_Ex"/>
    <property type="match status" value="2"/>
</dbReference>
<feature type="transmembrane region" description="Helical" evidence="8">
    <location>
        <begin position="40"/>
        <end position="57"/>
    </location>
</feature>
<dbReference type="PANTHER" id="PTHR30445:SF3">
    <property type="entry name" value="TRANSPORT PROTEIN YIDE-RELATED"/>
    <property type="match status" value="1"/>
</dbReference>
<feature type="transmembrane region" description="Helical" evidence="8">
    <location>
        <begin position="359"/>
        <end position="379"/>
    </location>
</feature>
<evidence type="ECO:0000256" key="7">
    <source>
        <dbReference type="ARBA" id="ARBA00023136"/>
    </source>
</evidence>
<evidence type="ECO:0000256" key="2">
    <source>
        <dbReference type="ARBA" id="ARBA00009854"/>
    </source>
</evidence>
<feature type="transmembrane region" description="Helical" evidence="8">
    <location>
        <begin position="96"/>
        <end position="116"/>
    </location>
</feature>
<dbReference type="InterPro" id="IPR006037">
    <property type="entry name" value="RCK_C"/>
</dbReference>
<evidence type="ECO:0000256" key="4">
    <source>
        <dbReference type="ARBA" id="ARBA00022475"/>
    </source>
</evidence>
<keyword evidence="4" id="KW-1003">Cell membrane</keyword>
<dbReference type="SUPFAM" id="SSF116726">
    <property type="entry name" value="TrkA C-terminal domain-like"/>
    <property type="match status" value="1"/>
</dbReference>
<dbReference type="EMBL" id="JAFLEQ010000012">
    <property type="protein sequence ID" value="MBN9644412.1"/>
    <property type="molecule type" value="Genomic_DNA"/>
</dbReference>
<dbReference type="InterPro" id="IPR050144">
    <property type="entry name" value="AAE_transporter"/>
</dbReference>
<reference evidence="10" key="1">
    <citation type="submission" date="2021-03" db="EMBL/GenBank/DDBJ databases">
        <authorList>
            <person name="Sun Q."/>
        </authorList>
    </citation>
    <scope>NUCLEOTIDE SEQUENCE</scope>
    <source>
        <strain evidence="10">CCM 8862</strain>
    </source>
</reference>
<feature type="transmembrane region" description="Helical" evidence="8">
    <location>
        <begin position="514"/>
        <end position="534"/>
    </location>
</feature>
<dbReference type="InterPro" id="IPR006512">
    <property type="entry name" value="YidE_YbjL"/>
</dbReference>
<evidence type="ECO:0000256" key="1">
    <source>
        <dbReference type="ARBA" id="ARBA00004651"/>
    </source>
</evidence>
<sequence>MADTGAAAALVEFAVNHKVLTICAVLAVGAAVGRIRVGPLKFGAAGALFVGLLAGAADPRLGEGLDLVKTFGVVLFCYAVGLTAGATFISDLKRQWALMLSGVVGLGVMAAVASAAGKLVGLSPAHISGLYAGTLTSPAIDAAEKATDFSPDTLVGYAVSYPVGVLVALLMTAVITTRTWPAHGDVPSQAESGITAQSTYVDTAVTVADVPGFADGKVRMSYLLRESDLGIAHPRLELQPGDEVLLVGSPDDVAQAVQAIGRPADEKDELTANRQTIDFRRFVISNNRLAGRKLGKIREDFRTITGGVITRVRRGDLDMLGTDDVVLQPGDRVLAVVPNDYLRIATDFFGDSEQGSSNLNALTLGLGATLGLVAGAFTLNLPGGLTFSLGAAAGPLVVGMVLGAVHKTGPLRWDMSHAEGTILKQIGLMVFLACVGLASGPSFAEQALTSTGAKLAAVAAVSLLVGGVISITGAFISQLSAQRAAGAFAGFVGQPAILQYALSLRNDERIESAYGALFALGTIVKILLVQVIVLV</sequence>
<evidence type="ECO:0000256" key="3">
    <source>
        <dbReference type="ARBA" id="ARBA00022448"/>
    </source>
</evidence>
<dbReference type="PROSITE" id="PS51202">
    <property type="entry name" value="RCK_C"/>
    <property type="match status" value="1"/>
</dbReference>
<keyword evidence="6 8" id="KW-1133">Transmembrane helix</keyword>
<feature type="domain" description="RCK C-terminal" evidence="9">
    <location>
        <begin position="267"/>
        <end position="351"/>
    </location>
</feature>
<evidence type="ECO:0000256" key="5">
    <source>
        <dbReference type="ARBA" id="ARBA00022692"/>
    </source>
</evidence>
<feature type="transmembrane region" description="Helical" evidence="8">
    <location>
        <begin position="154"/>
        <end position="175"/>
    </location>
</feature>
<dbReference type="Proteomes" id="UP000664332">
    <property type="component" value="Unassembled WGS sequence"/>
</dbReference>
<protein>
    <submittedName>
        <fullName evidence="10">Transporter</fullName>
    </submittedName>
</protein>
<organism evidence="10 11">
    <name type="scientific">Corynebacterium mendelii</name>
    <dbReference type="NCBI Taxonomy" id="2765362"/>
    <lineage>
        <taxon>Bacteria</taxon>
        <taxon>Bacillati</taxon>
        <taxon>Actinomycetota</taxon>
        <taxon>Actinomycetes</taxon>
        <taxon>Mycobacteriales</taxon>
        <taxon>Corynebacteriaceae</taxon>
        <taxon>Corynebacterium</taxon>
    </lineage>
</organism>
<comment type="similarity">
    <text evidence="2">Belongs to the AAE transporter (TC 2.A.81) family.</text>
</comment>
<dbReference type="GO" id="GO:0005886">
    <property type="term" value="C:plasma membrane"/>
    <property type="evidence" value="ECO:0007669"/>
    <property type="project" value="UniProtKB-SubCell"/>
</dbReference>
<keyword evidence="11" id="KW-1185">Reference proteome</keyword>
<dbReference type="InterPro" id="IPR036721">
    <property type="entry name" value="RCK_C_sf"/>
</dbReference>
<feature type="transmembrane region" description="Helical" evidence="8">
    <location>
        <begin position="456"/>
        <end position="477"/>
    </location>
</feature>
<evidence type="ECO:0000259" key="9">
    <source>
        <dbReference type="PROSITE" id="PS51202"/>
    </source>
</evidence>
<keyword evidence="7 8" id="KW-0472">Membrane</keyword>
<dbReference type="GO" id="GO:0006813">
    <property type="term" value="P:potassium ion transport"/>
    <property type="evidence" value="ECO:0007669"/>
    <property type="project" value="InterPro"/>
</dbReference>